<dbReference type="HOGENOM" id="CLU_072358_1_0_1"/>
<accession>K3V873</accession>
<name>K3V873_FUSPC</name>
<organism evidence="1 2">
    <name type="scientific">Fusarium pseudograminearum (strain CS3096)</name>
    <name type="common">Wheat and barley crown-rot fungus</name>
    <dbReference type="NCBI Taxonomy" id="1028729"/>
    <lineage>
        <taxon>Eukaryota</taxon>
        <taxon>Fungi</taxon>
        <taxon>Dikarya</taxon>
        <taxon>Ascomycota</taxon>
        <taxon>Pezizomycotina</taxon>
        <taxon>Sordariomycetes</taxon>
        <taxon>Hypocreomycetidae</taxon>
        <taxon>Hypocreales</taxon>
        <taxon>Nectriaceae</taxon>
        <taxon>Fusarium</taxon>
    </lineage>
</organism>
<dbReference type="EMBL" id="AFNW01000328">
    <property type="protein sequence ID" value="EKJ69742.1"/>
    <property type="molecule type" value="Genomic_DNA"/>
</dbReference>
<sequence>MADYYEASSNDIEQIIFPMFECGTEEAQFHIKNSPDNPFQRFHVIQRIGHGVSIQCNLVDVVHGAISADSDYWATILVFQFRFDPEKNARRIAGANIILSFDSAEVHGRIPEVDSISFDGSYSFSPSNASVTTTKSGEGGIGASFGANVNTSLKWERTLGHEKSYAASMSGRKLVDGNVGPTRIAQWSLLENDNQKKGVPASIQLAVRVKRMDEAEFSCRVTLTCKADKWTAMRNFFGGSPKDDPILLKPTKPSDNRLMDYDVEELGAVDLDQLGAVVPTKMLRDAQHMPI</sequence>
<comment type="caution">
    <text evidence="1">The sequence shown here is derived from an EMBL/GenBank/DDBJ whole genome shotgun (WGS) entry which is preliminary data.</text>
</comment>
<evidence type="ECO:0000313" key="2">
    <source>
        <dbReference type="Proteomes" id="UP000007978"/>
    </source>
</evidence>
<keyword evidence="2" id="KW-1185">Reference proteome</keyword>
<gene>
    <name evidence="1" type="ORF">FPSE_10058</name>
</gene>
<protein>
    <submittedName>
        <fullName evidence="1">Uncharacterized protein</fullName>
    </submittedName>
</protein>
<dbReference type="KEGG" id="fpu:FPSE_10058"/>
<proteinExistence type="predicted"/>
<dbReference type="eggNOG" id="ENOG502RXHN">
    <property type="taxonomic scope" value="Eukaryota"/>
</dbReference>
<dbReference type="GeneID" id="20368675"/>
<evidence type="ECO:0000313" key="1">
    <source>
        <dbReference type="EMBL" id="EKJ69742.1"/>
    </source>
</evidence>
<dbReference type="OrthoDB" id="5030973at2759"/>
<dbReference type="Proteomes" id="UP000007978">
    <property type="component" value="Chromosome 1"/>
</dbReference>
<dbReference type="AlphaFoldDB" id="K3V873"/>
<dbReference type="RefSeq" id="XP_009261450.1">
    <property type="nucleotide sequence ID" value="XM_009263175.1"/>
</dbReference>
<reference evidence="1 2" key="1">
    <citation type="journal article" date="2012" name="PLoS Pathog.">
        <title>Comparative pathogenomics reveals horizontally acquired novel virulence genes in fungi infecting cereal hosts.</title>
        <authorList>
            <person name="Gardiner D.M."/>
            <person name="McDonald M.C."/>
            <person name="Covarelli L."/>
            <person name="Solomon P.S."/>
            <person name="Rusu A.G."/>
            <person name="Marshall M."/>
            <person name="Kazan K."/>
            <person name="Chakraborty S."/>
            <person name="McDonald B.A."/>
            <person name="Manners J.M."/>
        </authorList>
    </citation>
    <scope>NUCLEOTIDE SEQUENCE [LARGE SCALE GENOMIC DNA]</scope>
    <source>
        <strain evidence="1 2">CS3096</strain>
    </source>
</reference>